<dbReference type="GO" id="GO:0042632">
    <property type="term" value="P:cholesterol homeostasis"/>
    <property type="evidence" value="ECO:0007669"/>
    <property type="project" value="TreeGrafter"/>
</dbReference>
<dbReference type="OMA" id="MATIAYW"/>
<dbReference type="Gene3D" id="3.40.50.300">
    <property type="entry name" value="P-loop containing nucleotide triphosphate hydrolases"/>
    <property type="match status" value="1"/>
</dbReference>
<dbReference type="GeneTree" id="ENSGT00940000157985"/>
<dbReference type="InterPro" id="IPR013525">
    <property type="entry name" value="ABC2_TM"/>
</dbReference>
<reference evidence="8" key="3">
    <citation type="submission" date="2025-09" db="UniProtKB">
        <authorList>
            <consortium name="Ensembl"/>
        </authorList>
    </citation>
    <scope>IDENTIFICATION</scope>
    <source>
        <strain evidence="8">Isolate ISIS603380</strain>
    </source>
</reference>
<evidence type="ECO:0000256" key="6">
    <source>
        <dbReference type="SAM" id="Phobius"/>
    </source>
</evidence>
<dbReference type="InterPro" id="IPR050352">
    <property type="entry name" value="ABCG_transporters"/>
</dbReference>
<reference evidence="8" key="2">
    <citation type="submission" date="2025-08" db="UniProtKB">
        <authorList>
            <consortium name="Ensembl"/>
        </authorList>
    </citation>
    <scope>IDENTIFICATION</scope>
    <source>
        <strain evidence="8">Isolate ISIS603380</strain>
    </source>
</reference>
<dbReference type="Pfam" id="PF01061">
    <property type="entry name" value="ABC2_membrane"/>
    <property type="match status" value="1"/>
</dbReference>
<dbReference type="InParanoid" id="G3T255"/>
<evidence type="ECO:0000256" key="3">
    <source>
        <dbReference type="ARBA" id="ARBA00022692"/>
    </source>
</evidence>
<protein>
    <recommendedName>
        <fullName evidence="7">ABC-2 type transporter transmembrane domain-containing protein</fullName>
    </recommendedName>
</protein>
<dbReference type="Ensembl" id="ENSLAFT00000008602.3">
    <property type="protein sequence ID" value="ENSLAFP00000007225.3"/>
    <property type="gene ID" value="ENSLAFG00000008602.3"/>
</dbReference>
<dbReference type="GO" id="GO:0043190">
    <property type="term" value="C:ATP-binding cassette (ABC) transporter complex"/>
    <property type="evidence" value="ECO:0007669"/>
    <property type="project" value="TreeGrafter"/>
</dbReference>
<feature type="transmembrane region" description="Helical" evidence="6">
    <location>
        <begin position="252"/>
        <end position="275"/>
    </location>
</feature>
<dbReference type="PANTHER" id="PTHR48041">
    <property type="entry name" value="ABC TRANSPORTER G FAMILY MEMBER 28"/>
    <property type="match status" value="1"/>
</dbReference>
<dbReference type="GO" id="GO:0033344">
    <property type="term" value="P:cholesterol efflux"/>
    <property type="evidence" value="ECO:0007669"/>
    <property type="project" value="TreeGrafter"/>
</dbReference>
<evidence type="ECO:0000256" key="4">
    <source>
        <dbReference type="ARBA" id="ARBA00022989"/>
    </source>
</evidence>
<dbReference type="HOGENOM" id="CLU_1008181_0_0_1"/>
<dbReference type="Proteomes" id="UP000007646">
    <property type="component" value="Unassembled WGS sequence"/>
</dbReference>
<dbReference type="GO" id="GO:0140359">
    <property type="term" value="F:ABC-type transporter activity"/>
    <property type="evidence" value="ECO:0007669"/>
    <property type="project" value="InterPro"/>
</dbReference>
<reference evidence="8 9" key="1">
    <citation type="submission" date="2009-06" db="EMBL/GenBank/DDBJ databases">
        <title>The Genome Sequence of Loxodonta africana (African elephant).</title>
        <authorList>
            <person name="Di Palma F."/>
            <person name="Heiman D."/>
            <person name="Young S."/>
            <person name="Johnson J."/>
            <person name="Lander E.S."/>
            <person name="Lindblad-Toh K."/>
        </authorList>
    </citation>
    <scope>NUCLEOTIDE SEQUENCE [LARGE SCALE GENOMIC DNA]</scope>
    <source>
        <strain evidence="8 9">Isolate ISIS603380</strain>
    </source>
</reference>
<keyword evidence="4 6" id="KW-1133">Transmembrane helix</keyword>
<comment type="subcellular location">
    <subcellularLocation>
        <location evidence="1">Membrane</location>
        <topology evidence="1">Multi-pass membrane protein</topology>
    </subcellularLocation>
</comment>
<keyword evidence="3 6" id="KW-0812">Transmembrane</keyword>
<keyword evidence="5 6" id="KW-0472">Membrane</keyword>
<dbReference type="AlphaFoldDB" id="G3T255"/>
<evidence type="ECO:0000313" key="8">
    <source>
        <dbReference type="Ensembl" id="ENSLAFP00000007225.3"/>
    </source>
</evidence>
<evidence type="ECO:0000256" key="2">
    <source>
        <dbReference type="ARBA" id="ARBA00022448"/>
    </source>
</evidence>
<keyword evidence="2" id="KW-0813">Transport</keyword>
<feature type="transmembrane region" description="Helical" evidence="6">
    <location>
        <begin position="172"/>
        <end position="193"/>
    </location>
</feature>
<proteinExistence type="predicted"/>
<evidence type="ECO:0000256" key="1">
    <source>
        <dbReference type="ARBA" id="ARBA00004141"/>
    </source>
</evidence>
<evidence type="ECO:0000313" key="9">
    <source>
        <dbReference type="Proteomes" id="UP000007646"/>
    </source>
</evidence>
<accession>G3T255</accession>
<organism evidence="8 9">
    <name type="scientific">Loxodonta africana</name>
    <name type="common">African elephant</name>
    <dbReference type="NCBI Taxonomy" id="9785"/>
    <lineage>
        <taxon>Eukaryota</taxon>
        <taxon>Metazoa</taxon>
        <taxon>Chordata</taxon>
        <taxon>Craniata</taxon>
        <taxon>Vertebrata</taxon>
        <taxon>Euteleostomi</taxon>
        <taxon>Mammalia</taxon>
        <taxon>Eutheria</taxon>
        <taxon>Afrotheria</taxon>
        <taxon>Proboscidea</taxon>
        <taxon>Elephantidae</taxon>
        <taxon>Loxodonta</taxon>
    </lineage>
</organism>
<keyword evidence="9" id="KW-1185">Reference proteome</keyword>
<dbReference type="SUPFAM" id="SSF52540">
    <property type="entry name" value="P-loop containing nucleoside triphosphate hydrolases"/>
    <property type="match status" value="1"/>
</dbReference>
<name>G3T255_LOXAF</name>
<feature type="domain" description="ABC-2 type transporter transmembrane" evidence="7">
    <location>
        <begin position="156"/>
        <end position="276"/>
    </location>
</feature>
<dbReference type="STRING" id="9785.ENSLAFP00000007225"/>
<dbReference type="InterPro" id="IPR027417">
    <property type="entry name" value="P-loop_NTPase"/>
</dbReference>
<evidence type="ECO:0000256" key="5">
    <source>
        <dbReference type="ARBA" id="ARBA00023136"/>
    </source>
</evidence>
<dbReference type="GO" id="GO:0016324">
    <property type="term" value="C:apical plasma membrane"/>
    <property type="evidence" value="ECO:0007669"/>
    <property type="project" value="TreeGrafter"/>
</dbReference>
<sequence>MLFDEPTTGLDCMTANQIVILLAELARRDPIVVLTIHQPRSELFQLTLDKITILSSGELVFCGTPGEMLDFFNGCNYPCPEHSNPFDFYMDLTSVDTQSNEREIETYERVKMIESAYRESAIYHKTLENIERTKHLKTLPTVPFKTKDSPGALCKLCVLLRRVVRNLLRNKLAVTMRLTQNLIMGLFVIFFLLRVQNDVLKGAFQDQVGLMYQCVGATPYTGMLNAVTLCSGTRAVSNQESQDSLYQKWQMLLAYVLHVLPFSVLGIMIFSTVCYW</sequence>
<dbReference type="PANTHER" id="PTHR48041:SF113">
    <property type="entry name" value="ATP-BINDING CASSETTE SUB-FAMILY G MEMBER 5"/>
    <property type="match status" value="1"/>
</dbReference>
<evidence type="ECO:0000259" key="7">
    <source>
        <dbReference type="Pfam" id="PF01061"/>
    </source>
</evidence>
<dbReference type="eggNOG" id="KOG0061">
    <property type="taxonomic scope" value="Eukaryota"/>
</dbReference>